<sequence>MPKTTIPDLGEIRTVPIKTVKPAPDNPRRIPSRAIEVVAESLRTFGWQQPLVVDTDNMLIVGHTRLLAAQSLGLTEVPVVVADKLTPDEVRAYRIADNRTGDFTSWDMPELVKQLDDLADDFGDVLALQDWETVVADFEDMQNDVPLPDGEDDAVHDPSRQIALVVVFETREQRAAAAAKIVDMEGVFDVRDKHN</sequence>
<dbReference type="GeneID" id="63027200"/>
<dbReference type="GO" id="GO:0007059">
    <property type="term" value="P:chromosome segregation"/>
    <property type="evidence" value="ECO:0007669"/>
    <property type="project" value="TreeGrafter"/>
</dbReference>
<keyword evidence="3" id="KW-1185">Reference proteome</keyword>
<dbReference type="Gene3D" id="3.90.1530.10">
    <property type="entry name" value="Conserved hypothetical protein from pyrococcus furiosus pfu- 392566-001, ParB domain"/>
    <property type="match status" value="1"/>
</dbReference>
<dbReference type="InterPro" id="IPR003115">
    <property type="entry name" value="ParB_N"/>
</dbReference>
<organism evidence="2 3">
    <name type="scientific">Gordonia phage Lilbeanie</name>
    <dbReference type="NCBI Taxonomy" id="2794947"/>
    <lineage>
        <taxon>Viruses</taxon>
        <taxon>Duplodnaviria</taxon>
        <taxon>Heunggongvirae</taxon>
        <taxon>Uroviricota</taxon>
        <taxon>Caudoviricetes</taxon>
        <taxon>Stackebrandtviridae</taxon>
        <taxon>Lilbeanievirus</taxon>
        <taxon>Lilbeanievirus lilbeanie</taxon>
    </lineage>
</organism>
<dbReference type="Pfam" id="PF02195">
    <property type="entry name" value="ParB_N"/>
    <property type="match status" value="1"/>
</dbReference>
<evidence type="ECO:0000313" key="3">
    <source>
        <dbReference type="Proteomes" id="UP000594820"/>
    </source>
</evidence>
<dbReference type="SMART" id="SM00470">
    <property type="entry name" value="ParB"/>
    <property type="match status" value="1"/>
</dbReference>
<dbReference type="EMBL" id="MW314850">
    <property type="protein sequence ID" value="QPO17166.1"/>
    <property type="molecule type" value="Genomic_DNA"/>
</dbReference>
<dbReference type="InterPro" id="IPR050336">
    <property type="entry name" value="Chromosome_partition/occlusion"/>
</dbReference>
<dbReference type="RefSeq" id="YP_010002649.1">
    <property type="nucleotide sequence ID" value="NC_053246.1"/>
</dbReference>
<evidence type="ECO:0000313" key="2">
    <source>
        <dbReference type="EMBL" id="QPO17166.1"/>
    </source>
</evidence>
<feature type="domain" description="ParB-like N-terminal" evidence="1">
    <location>
        <begin position="13"/>
        <end position="99"/>
    </location>
</feature>
<gene>
    <name evidence="2" type="primary">88</name>
    <name evidence="2" type="ORF">SEA_LILBEANIE_88</name>
</gene>
<evidence type="ECO:0000259" key="1">
    <source>
        <dbReference type="SMART" id="SM00470"/>
    </source>
</evidence>
<reference evidence="2 3" key="1">
    <citation type="submission" date="2020-12" db="EMBL/GenBank/DDBJ databases">
        <authorList>
            <person name="Mahalingham V.A."/>
            <person name="Abad L.A."/>
            <person name="Dennis E.A."/>
            <person name="Alston T.C."/>
            <person name="Buckley J.R."/>
            <person name="Cao N.T."/>
            <person name="Cole K.B."/>
            <person name="Davis H.C."/>
            <person name="Fisher D.E."/>
            <person name="Jennings A.R."/>
            <person name="Litwin A.R."/>
            <person name="McCartney J.B."/>
            <person name="Mitchell K.E."/>
            <person name="Nasser J.B."/>
            <person name="Paudel P."/>
            <person name="Richoux S.A."/>
            <person name="Sisung K.L."/>
            <person name="Smith M.L."/>
            <person name="Sonnier C.R."/>
            <person name="Underwood K.G."/>
            <person name="Hunter C.W."/>
            <person name="Gottschalck B.A."/>
            <person name="Wiggina Z.F."/>
            <person name="Spears T.J."/>
            <person name="Hancock A.M."/>
            <person name="Gissendanner C.R."/>
            <person name="Findley A.M."/>
            <person name="Garlena R.A."/>
            <person name="Russell D.A."/>
            <person name="Jacobs-Sera D."/>
            <person name="Hatfull G.F."/>
        </authorList>
    </citation>
    <scope>NUCLEOTIDE SEQUENCE [LARGE SCALE GENOMIC DNA]</scope>
</reference>
<dbReference type="InterPro" id="IPR036086">
    <property type="entry name" value="ParB/Sulfiredoxin_sf"/>
</dbReference>
<dbReference type="PANTHER" id="PTHR33375:SF1">
    <property type="entry name" value="CHROMOSOME-PARTITIONING PROTEIN PARB-RELATED"/>
    <property type="match status" value="1"/>
</dbReference>
<accession>A0A7T1NWB4</accession>
<dbReference type="PANTHER" id="PTHR33375">
    <property type="entry name" value="CHROMOSOME-PARTITIONING PROTEIN PARB-RELATED"/>
    <property type="match status" value="1"/>
</dbReference>
<dbReference type="KEGG" id="vg:63027200"/>
<protein>
    <submittedName>
        <fullName evidence="2">ParB-like nuclease domain protein</fullName>
    </submittedName>
</protein>
<proteinExistence type="predicted"/>
<dbReference type="SUPFAM" id="SSF110849">
    <property type="entry name" value="ParB/Sulfiredoxin"/>
    <property type="match status" value="1"/>
</dbReference>
<dbReference type="Proteomes" id="UP000594820">
    <property type="component" value="Segment"/>
</dbReference>
<name>A0A7T1NWB4_9CAUD</name>